<dbReference type="PROSITE" id="PS01044">
    <property type="entry name" value="SQUALEN_PHYTOEN_SYN_1"/>
    <property type="match status" value="1"/>
</dbReference>
<dbReference type="GO" id="GO:0016117">
    <property type="term" value="P:carotenoid biosynthetic process"/>
    <property type="evidence" value="ECO:0007669"/>
    <property type="project" value="UniProtKB-ARBA"/>
</dbReference>
<dbReference type="GO" id="GO:0051996">
    <property type="term" value="F:squalene synthase [NAD(P)H] activity"/>
    <property type="evidence" value="ECO:0007669"/>
    <property type="project" value="InterPro"/>
</dbReference>
<dbReference type="CDD" id="cd00683">
    <property type="entry name" value="Trans_IPPS_HH"/>
    <property type="match status" value="1"/>
</dbReference>
<dbReference type="EMBL" id="CADCWF010000091">
    <property type="protein sequence ID" value="CAA9547992.1"/>
    <property type="molecule type" value="Genomic_DNA"/>
</dbReference>
<name>A0A6J4UI77_9BACT</name>
<sequence length="297" mass="32673">MGEGGGGRSAVPDWELCRRVVREHGKTFYFASQFLPPERRRAIHAAYAFCRIADDIVDRAPATGLAVAARALDAWEMELDAPVHPVAVAFAAARSAYEIPAQAARDLMAGVRMDLTPEPYTTWDDLELYCYRVAGTVGLISAPVLGCVDRARLANAVDLGIAMQLTNILRDVGEDARMGRLYLPLEDLAAFGVDPEATLIGRPSGRFRELMQFEIARARAYYDSAREGIPSLAPAGQLTTLASAHLYGKILARIEENNYEVFRTRAVIPNGRKLRAMPTVAAAFVRLQFPDGMRFRT</sequence>
<evidence type="ECO:0000313" key="2">
    <source>
        <dbReference type="EMBL" id="CAA9547992.1"/>
    </source>
</evidence>
<accession>A0A6J4UI77</accession>
<protein>
    <submittedName>
        <fullName evidence="2">Phytoene synthase</fullName>
        <ecNumber evidence="2">2.5.1.32</ecNumber>
    </submittedName>
</protein>
<dbReference type="SFLD" id="SFLDG01212">
    <property type="entry name" value="Phytoene_synthase_like"/>
    <property type="match status" value="1"/>
</dbReference>
<dbReference type="PROSITE" id="PS01045">
    <property type="entry name" value="SQUALEN_PHYTOEN_SYN_2"/>
    <property type="match status" value="1"/>
</dbReference>
<dbReference type="InterPro" id="IPR008949">
    <property type="entry name" value="Isoprenoid_synthase_dom_sf"/>
</dbReference>
<keyword evidence="1 2" id="KW-0808">Transferase</keyword>
<dbReference type="PANTHER" id="PTHR31480">
    <property type="entry name" value="BIFUNCTIONAL LYCOPENE CYCLASE/PHYTOENE SYNTHASE"/>
    <property type="match status" value="1"/>
</dbReference>
<evidence type="ECO:0000256" key="1">
    <source>
        <dbReference type="ARBA" id="ARBA00022679"/>
    </source>
</evidence>
<dbReference type="SUPFAM" id="SSF48576">
    <property type="entry name" value="Terpenoid synthases"/>
    <property type="match status" value="1"/>
</dbReference>
<dbReference type="InterPro" id="IPR019845">
    <property type="entry name" value="Squalene/phytoene_synthase_CS"/>
</dbReference>
<dbReference type="Gene3D" id="1.10.600.10">
    <property type="entry name" value="Farnesyl Diphosphate Synthase"/>
    <property type="match status" value="1"/>
</dbReference>
<dbReference type="Pfam" id="PF00494">
    <property type="entry name" value="SQS_PSY"/>
    <property type="match status" value="1"/>
</dbReference>
<dbReference type="SFLD" id="SFLDS00005">
    <property type="entry name" value="Isoprenoid_Synthase_Type_I"/>
    <property type="match status" value="1"/>
</dbReference>
<dbReference type="InterPro" id="IPR033904">
    <property type="entry name" value="Trans_IPPS_HH"/>
</dbReference>
<organism evidence="2">
    <name type="scientific">uncultured Thermomicrobiales bacterium</name>
    <dbReference type="NCBI Taxonomy" id="1645740"/>
    <lineage>
        <taxon>Bacteria</taxon>
        <taxon>Pseudomonadati</taxon>
        <taxon>Thermomicrobiota</taxon>
        <taxon>Thermomicrobia</taxon>
        <taxon>Thermomicrobiales</taxon>
        <taxon>environmental samples</taxon>
    </lineage>
</organism>
<dbReference type="InterPro" id="IPR044843">
    <property type="entry name" value="Trans_IPPS_bact-type"/>
</dbReference>
<dbReference type="AlphaFoldDB" id="A0A6J4UI77"/>
<dbReference type="EC" id="2.5.1.32" evidence="2"/>
<proteinExistence type="predicted"/>
<gene>
    <name evidence="2" type="ORF">AVDCRST_MAG59-1491</name>
</gene>
<dbReference type="SFLD" id="SFLDG01018">
    <property type="entry name" value="Squalene/Phytoene_Synthase_Lik"/>
    <property type="match status" value="1"/>
</dbReference>
<reference evidence="2" key="1">
    <citation type="submission" date="2020-02" db="EMBL/GenBank/DDBJ databases">
        <authorList>
            <person name="Meier V. D."/>
        </authorList>
    </citation>
    <scope>NUCLEOTIDE SEQUENCE</scope>
    <source>
        <strain evidence="2">AVDCRST_MAG59</strain>
    </source>
</reference>
<dbReference type="InterPro" id="IPR002060">
    <property type="entry name" value="Squ/phyt_synthse"/>
</dbReference>
<dbReference type="GO" id="GO:0004311">
    <property type="term" value="F:geranylgeranyl diphosphate synthase activity"/>
    <property type="evidence" value="ECO:0007669"/>
    <property type="project" value="InterPro"/>
</dbReference>